<evidence type="ECO:0000259" key="1">
    <source>
        <dbReference type="PROSITE" id="PS50801"/>
    </source>
</evidence>
<dbReference type="CDD" id="cd07043">
    <property type="entry name" value="STAS_anti-anti-sigma_factors"/>
    <property type="match status" value="1"/>
</dbReference>
<protein>
    <submittedName>
        <fullName evidence="2">STAS domain-containing protein</fullName>
    </submittedName>
</protein>
<proteinExistence type="predicted"/>
<feature type="domain" description="STAS" evidence="1">
    <location>
        <begin position="1"/>
        <end position="118"/>
    </location>
</feature>
<accession>A0ABZ1XDS1</accession>
<dbReference type="PROSITE" id="PS50801">
    <property type="entry name" value="STAS"/>
    <property type="match status" value="1"/>
</dbReference>
<keyword evidence="3" id="KW-1185">Reference proteome</keyword>
<organism evidence="2 3">
    <name type="scientific">Streptomyces melanogenes</name>
    <dbReference type="NCBI Taxonomy" id="67326"/>
    <lineage>
        <taxon>Bacteria</taxon>
        <taxon>Bacillati</taxon>
        <taxon>Actinomycetota</taxon>
        <taxon>Actinomycetes</taxon>
        <taxon>Kitasatosporales</taxon>
        <taxon>Streptomycetaceae</taxon>
        <taxon>Streptomyces</taxon>
    </lineage>
</organism>
<evidence type="ECO:0000313" key="2">
    <source>
        <dbReference type="EMBL" id="WUT80932.1"/>
    </source>
</evidence>
<dbReference type="Proteomes" id="UP001432060">
    <property type="component" value="Chromosome"/>
</dbReference>
<sequence length="134" mass="14778">MTLRISRRQDALIVVLPPEVDIGNAESVRADLHELCRTRLEPESRNGVSRVVVDWAGAPFLTMAGVAVLEDFRLRATAQGLAVHLVACGRWPRAVLRITGVDGAVTVHDTVDQALADQRQHNVPPGRMSQRRQE</sequence>
<reference evidence="2" key="1">
    <citation type="submission" date="2022-10" db="EMBL/GenBank/DDBJ databases">
        <title>The complete genomes of actinobacterial strains from the NBC collection.</title>
        <authorList>
            <person name="Joergensen T.S."/>
            <person name="Alvarez Arevalo M."/>
            <person name="Sterndorff E.B."/>
            <person name="Faurdal D."/>
            <person name="Vuksanovic O."/>
            <person name="Mourched A.-S."/>
            <person name="Charusanti P."/>
            <person name="Shaw S."/>
            <person name="Blin K."/>
            <person name="Weber T."/>
        </authorList>
    </citation>
    <scope>NUCLEOTIDE SEQUENCE</scope>
    <source>
        <strain evidence="2">NBC_00668</strain>
    </source>
</reference>
<dbReference type="Gene3D" id="3.30.750.24">
    <property type="entry name" value="STAS domain"/>
    <property type="match status" value="1"/>
</dbReference>
<name>A0ABZ1XDS1_9ACTN</name>
<gene>
    <name evidence="2" type="ORF">OG515_01405</name>
</gene>
<dbReference type="Pfam" id="PF01740">
    <property type="entry name" value="STAS"/>
    <property type="match status" value="1"/>
</dbReference>
<dbReference type="InterPro" id="IPR002645">
    <property type="entry name" value="STAS_dom"/>
</dbReference>
<dbReference type="RefSeq" id="WP_329394901.1">
    <property type="nucleotide sequence ID" value="NZ_CP109019.1"/>
</dbReference>
<evidence type="ECO:0000313" key="3">
    <source>
        <dbReference type="Proteomes" id="UP001432060"/>
    </source>
</evidence>
<dbReference type="InterPro" id="IPR036513">
    <property type="entry name" value="STAS_dom_sf"/>
</dbReference>
<dbReference type="SUPFAM" id="SSF52091">
    <property type="entry name" value="SpoIIaa-like"/>
    <property type="match status" value="1"/>
</dbReference>
<dbReference type="EMBL" id="CP109019">
    <property type="protein sequence ID" value="WUT80932.1"/>
    <property type="molecule type" value="Genomic_DNA"/>
</dbReference>